<keyword evidence="4" id="KW-0539">Nucleus</keyword>
<dbReference type="EMBL" id="CM007371">
    <property type="protein sequence ID" value="OIW02575.1"/>
    <property type="molecule type" value="Genomic_DNA"/>
</dbReference>
<feature type="domain" description="Protein EARLY FLOWERING 4" evidence="6">
    <location>
        <begin position="42"/>
        <end position="119"/>
    </location>
</feature>
<evidence type="ECO:0000256" key="4">
    <source>
        <dbReference type="ARBA" id="ARBA00023242"/>
    </source>
</evidence>
<accession>A0A1J7GPY5</accession>
<dbReference type="GO" id="GO:0042753">
    <property type="term" value="P:positive regulation of circadian rhythm"/>
    <property type="evidence" value="ECO:0007669"/>
    <property type="project" value="InterPro"/>
</dbReference>
<evidence type="ECO:0000313" key="7">
    <source>
        <dbReference type="EMBL" id="OIW02575.1"/>
    </source>
</evidence>
<dbReference type="GO" id="GO:0009649">
    <property type="term" value="P:entrainment of circadian clock"/>
    <property type="evidence" value="ECO:0007669"/>
    <property type="project" value="TreeGrafter"/>
</dbReference>
<dbReference type="GO" id="GO:0048511">
    <property type="term" value="P:rhythmic process"/>
    <property type="evidence" value="ECO:0007669"/>
    <property type="project" value="UniProtKB-KW"/>
</dbReference>
<gene>
    <name evidence="7" type="ORF">TanjilG_24026</name>
</gene>
<dbReference type="GO" id="GO:0005634">
    <property type="term" value="C:nucleus"/>
    <property type="evidence" value="ECO:0007669"/>
    <property type="project" value="UniProtKB-SubCell"/>
</dbReference>
<evidence type="ECO:0000259" key="6">
    <source>
        <dbReference type="Pfam" id="PF07011"/>
    </source>
</evidence>
<evidence type="ECO:0000256" key="1">
    <source>
        <dbReference type="ARBA" id="ARBA00004123"/>
    </source>
</evidence>
<comment type="subcellular location">
    <subcellularLocation>
        <location evidence="1">Nucleus</location>
    </subcellularLocation>
</comment>
<evidence type="ECO:0000256" key="3">
    <source>
        <dbReference type="ARBA" id="ARBA00023108"/>
    </source>
</evidence>
<feature type="compositionally biased region" description="Acidic residues" evidence="5">
    <location>
        <begin position="33"/>
        <end position="44"/>
    </location>
</feature>
<dbReference type="Pfam" id="PF07011">
    <property type="entry name" value="Elf4"/>
    <property type="match status" value="1"/>
</dbReference>
<reference evidence="7 8" key="1">
    <citation type="journal article" date="2017" name="Plant Biotechnol. J.">
        <title>A comprehensive draft genome sequence for lupin (Lupinus angustifolius), an emerging health food: insights into plant-microbe interactions and legume evolution.</title>
        <authorList>
            <person name="Hane J.K."/>
            <person name="Ming Y."/>
            <person name="Kamphuis L.G."/>
            <person name="Nelson M.N."/>
            <person name="Garg G."/>
            <person name="Atkins C.A."/>
            <person name="Bayer P.E."/>
            <person name="Bravo A."/>
            <person name="Bringans S."/>
            <person name="Cannon S."/>
            <person name="Edwards D."/>
            <person name="Foley R."/>
            <person name="Gao L.L."/>
            <person name="Harrison M.J."/>
            <person name="Huang W."/>
            <person name="Hurgobin B."/>
            <person name="Li S."/>
            <person name="Liu C.W."/>
            <person name="McGrath A."/>
            <person name="Morahan G."/>
            <person name="Murray J."/>
            <person name="Weller J."/>
            <person name="Jian J."/>
            <person name="Singh K.B."/>
        </authorList>
    </citation>
    <scope>NUCLEOTIDE SEQUENCE [LARGE SCALE GENOMIC DNA]</scope>
    <source>
        <strain evidence="8">cv. Tanjil</strain>
        <tissue evidence="7">Whole plant</tissue>
    </source>
</reference>
<feature type="compositionally biased region" description="Acidic residues" evidence="5">
    <location>
        <begin position="133"/>
        <end position="144"/>
    </location>
</feature>
<dbReference type="Gramene" id="OIW02575">
    <property type="protein sequence ID" value="OIW02575"/>
    <property type="gene ID" value="TanjilG_24026"/>
</dbReference>
<dbReference type="OMA" id="EVNRNHE"/>
<evidence type="ECO:0000256" key="5">
    <source>
        <dbReference type="SAM" id="MobiDB-lite"/>
    </source>
</evidence>
<feature type="region of interest" description="Disordered" evidence="5">
    <location>
        <begin position="1"/>
        <end position="44"/>
    </location>
</feature>
<keyword evidence="3" id="KW-0090">Biological rhythms</keyword>
<dbReference type="PANTHER" id="PTHR33469">
    <property type="entry name" value="PROTEIN ELF4-LIKE 4"/>
    <property type="match status" value="1"/>
</dbReference>
<dbReference type="InterPro" id="IPR009741">
    <property type="entry name" value="EARLY_FLOWERING_4_dom"/>
</dbReference>
<organism evidence="7 8">
    <name type="scientific">Lupinus angustifolius</name>
    <name type="common">Narrow-leaved blue lupine</name>
    <dbReference type="NCBI Taxonomy" id="3871"/>
    <lineage>
        <taxon>Eukaryota</taxon>
        <taxon>Viridiplantae</taxon>
        <taxon>Streptophyta</taxon>
        <taxon>Embryophyta</taxon>
        <taxon>Tracheophyta</taxon>
        <taxon>Spermatophyta</taxon>
        <taxon>Magnoliopsida</taxon>
        <taxon>eudicotyledons</taxon>
        <taxon>Gunneridae</taxon>
        <taxon>Pentapetalae</taxon>
        <taxon>rosids</taxon>
        <taxon>fabids</taxon>
        <taxon>Fabales</taxon>
        <taxon>Fabaceae</taxon>
        <taxon>Papilionoideae</taxon>
        <taxon>50 kb inversion clade</taxon>
        <taxon>genistoids sensu lato</taxon>
        <taxon>core genistoids</taxon>
        <taxon>Genisteae</taxon>
        <taxon>Lupinus</taxon>
    </lineage>
</organism>
<evidence type="ECO:0000313" key="8">
    <source>
        <dbReference type="Proteomes" id="UP000188354"/>
    </source>
</evidence>
<proteinExistence type="inferred from homology"/>
<evidence type="ECO:0000256" key="2">
    <source>
        <dbReference type="ARBA" id="ARBA00009514"/>
    </source>
</evidence>
<feature type="region of interest" description="Disordered" evidence="5">
    <location>
        <begin position="112"/>
        <end position="157"/>
    </location>
</feature>
<dbReference type="STRING" id="3871.A0A1J7GPY5"/>
<dbReference type="PANTHER" id="PTHR33469:SF1">
    <property type="entry name" value="PROTEIN ELF4-LIKE 1"/>
    <property type="match status" value="1"/>
</dbReference>
<comment type="similarity">
    <text evidence="2">Belongs to the EARLY FLOWERING 4 family.</text>
</comment>
<dbReference type="InterPro" id="IPR040462">
    <property type="entry name" value="EARLY_FLOWERING_4"/>
</dbReference>
<dbReference type="Proteomes" id="UP000188354">
    <property type="component" value="Chromosome LG11"/>
</dbReference>
<feature type="compositionally biased region" description="Basic and acidic residues" evidence="5">
    <location>
        <begin position="1"/>
        <end position="10"/>
    </location>
</feature>
<protein>
    <recommendedName>
        <fullName evidence="6">Protein EARLY FLOWERING 4 domain-containing protein</fullName>
    </recommendedName>
</protein>
<name>A0A1J7GPY5_LUPAN</name>
<keyword evidence="8" id="KW-1185">Reference proteome</keyword>
<sequence>MDETAVKSKPDWLNNRTKASGECTGDVGRGGGDEESDDDEECDGEAWNTLSRNFRQAQSVLDQNRVLIEEVNRNHESKIPDNMAKNVGLIQKINSNISKVLSIYSDLSSSFSNSVSQQRGFAPATAKRKNSDGDGDGNDEDDNKVEDVAEPVSEKSE</sequence>
<dbReference type="AlphaFoldDB" id="A0A1J7GPY5"/>